<dbReference type="PANTHER" id="PTHR42747">
    <property type="entry name" value="NITRONATE MONOOXYGENASE-RELATED"/>
    <property type="match status" value="1"/>
</dbReference>
<keyword evidence="4" id="KW-0288">FMN</keyword>
<dbReference type="STRING" id="1202772.A0A1V9ZES4"/>
<dbReference type="CDD" id="cd04730">
    <property type="entry name" value="NPD_like"/>
    <property type="match status" value="1"/>
</dbReference>
<dbReference type="Proteomes" id="UP000243579">
    <property type="component" value="Unassembled WGS sequence"/>
</dbReference>
<dbReference type="SUPFAM" id="SSF51412">
    <property type="entry name" value="Inosine monophosphate dehydrogenase (IMPDH)"/>
    <property type="match status" value="1"/>
</dbReference>
<evidence type="ECO:0000313" key="8">
    <source>
        <dbReference type="Proteomes" id="UP000243579"/>
    </source>
</evidence>
<sequence>MATTKKLWQRLGLQLPVIQAPMYNVSTPALVAAVAAEGALGSYGAGYSAPDKLRAALTEITAMVPGKNFNVNVFVDSPSVPESSRGWDSYERLLAPVREELGLDPTPQPYPTTAIPSVLDAQLQVILDIRPRVVSFCFGVLDPAMVRACQEFATVLGTATTVEEALALEAAGVDGIIAQGSEAGGHRGSFLADSTSTMIGSMALIPQICDAVRVPVIAAGGIADRRHMRAALALGADMVQLGTAFLTTPESDLPPARKRAIVAATSSTASIVTRGLTGRPARMLRNELVAALQPHEADAASSVLQRRRMADIFRLHDPRFSAMLAGQSHRFCTDGDSVKAVLARFHESA</sequence>
<keyword evidence="5" id="KW-0560">Oxidoreductase</keyword>
<dbReference type="Pfam" id="PF03060">
    <property type="entry name" value="NMO"/>
    <property type="match status" value="1"/>
</dbReference>
<keyword evidence="8" id="KW-1185">Reference proteome</keyword>
<dbReference type="InterPro" id="IPR013785">
    <property type="entry name" value="Aldolase_TIM"/>
</dbReference>
<proteinExistence type="inferred from homology"/>
<comment type="similarity">
    <text evidence="2">Belongs to the nitronate monooxygenase family. NMO class I subfamily.</text>
</comment>
<comment type="cofactor">
    <cofactor evidence="1">
        <name>FMN</name>
        <dbReference type="ChEBI" id="CHEBI:58210"/>
    </cofactor>
</comment>
<protein>
    <submittedName>
        <fullName evidence="7">2-nitropropane dioxygenase</fullName>
    </submittedName>
</protein>
<evidence type="ECO:0000256" key="1">
    <source>
        <dbReference type="ARBA" id="ARBA00001917"/>
    </source>
</evidence>
<evidence type="ECO:0000256" key="3">
    <source>
        <dbReference type="ARBA" id="ARBA00022630"/>
    </source>
</evidence>
<keyword evidence="3" id="KW-0285">Flavoprotein</keyword>
<evidence type="ECO:0000256" key="5">
    <source>
        <dbReference type="ARBA" id="ARBA00023002"/>
    </source>
</evidence>
<keyword evidence="6" id="KW-0503">Monooxygenase</keyword>
<evidence type="ECO:0000256" key="6">
    <source>
        <dbReference type="ARBA" id="ARBA00023033"/>
    </source>
</evidence>
<dbReference type="AlphaFoldDB" id="A0A1V9ZES4"/>
<dbReference type="GO" id="GO:0051213">
    <property type="term" value="F:dioxygenase activity"/>
    <property type="evidence" value="ECO:0007669"/>
    <property type="project" value="UniProtKB-KW"/>
</dbReference>
<evidence type="ECO:0000313" key="7">
    <source>
        <dbReference type="EMBL" id="OQR96504.1"/>
    </source>
</evidence>
<dbReference type="GO" id="GO:0018580">
    <property type="term" value="F:nitronate monooxygenase activity"/>
    <property type="evidence" value="ECO:0007669"/>
    <property type="project" value="InterPro"/>
</dbReference>
<reference evidence="7 8" key="1">
    <citation type="journal article" date="2014" name="Genome Biol. Evol.">
        <title>The secreted proteins of Achlya hypogyna and Thraustotheca clavata identify the ancestral oomycete secretome and reveal gene acquisitions by horizontal gene transfer.</title>
        <authorList>
            <person name="Misner I."/>
            <person name="Blouin N."/>
            <person name="Leonard G."/>
            <person name="Richards T.A."/>
            <person name="Lane C.E."/>
        </authorList>
    </citation>
    <scope>NUCLEOTIDE SEQUENCE [LARGE SCALE GENOMIC DNA]</scope>
    <source>
        <strain evidence="7 8">ATCC 48635</strain>
    </source>
</reference>
<dbReference type="EMBL" id="JNBR01000143">
    <property type="protein sequence ID" value="OQR96504.1"/>
    <property type="molecule type" value="Genomic_DNA"/>
</dbReference>
<evidence type="ECO:0000256" key="2">
    <source>
        <dbReference type="ARBA" id="ARBA00009881"/>
    </source>
</evidence>
<keyword evidence="7" id="KW-0223">Dioxygenase</keyword>
<dbReference type="Gene3D" id="3.20.20.70">
    <property type="entry name" value="Aldolase class I"/>
    <property type="match status" value="1"/>
</dbReference>
<name>A0A1V9ZES4_ACHHY</name>
<gene>
    <name evidence="7" type="ORF">ACHHYP_15495</name>
</gene>
<dbReference type="InterPro" id="IPR004136">
    <property type="entry name" value="NMO"/>
</dbReference>
<comment type="caution">
    <text evidence="7">The sequence shown here is derived from an EMBL/GenBank/DDBJ whole genome shotgun (WGS) entry which is preliminary data.</text>
</comment>
<dbReference type="OrthoDB" id="10265891at2759"/>
<evidence type="ECO:0000256" key="4">
    <source>
        <dbReference type="ARBA" id="ARBA00022643"/>
    </source>
</evidence>
<dbReference type="PANTHER" id="PTHR42747:SF3">
    <property type="entry name" value="NITRONATE MONOOXYGENASE-RELATED"/>
    <property type="match status" value="1"/>
</dbReference>
<accession>A0A1V9ZES4</accession>
<organism evidence="7 8">
    <name type="scientific">Achlya hypogyna</name>
    <name type="common">Oomycete</name>
    <name type="synonym">Protoachlya hypogyna</name>
    <dbReference type="NCBI Taxonomy" id="1202772"/>
    <lineage>
        <taxon>Eukaryota</taxon>
        <taxon>Sar</taxon>
        <taxon>Stramenopiles</taxon>
        <taxon>Oomycota</taxon>
        <taxon>Saprolegniomycetes</taxon>
        <taxon>Saprolegniales</taxon>
        <taxon>Achlyaceae</taxon>
        <taxon>Achlya</taxon>
    </lineage>
</organism>